<feature type="domain" description="DUF3347" evidence="2">
    <location>
        <begin position="30"/>
        <end position="107"/>
    </location>
</feature>
<dbReference type="Pfam" id="PF11827">
    <property type="entry name" value="DUF3347"/>
    <property type="match status" value="1"/>
</dbReference>
<organism evidence="3 4">
    <name type="scientific">Filimonas lacunae</name>
    <dbReference type="NCBI Taxonomy" id="477680"/>
    <lineage>
        <taxon>Bacteria</taxon>
        <taxon>Pseudomonadati</taxon>
        <taxon>Bacteroidota</taxon>
        <taxon>Chitinophagia</taxon>
        <taxon>Chitinophagales</taxon>
        <taxon>Chitinophagaceae</taxon>
        <taxon>Filimonas</taxon>
    </lineage>
</organism>
<keyword evidence="1" id="KW-0732">Signal</keyword>
<evidence type="ECO:0000256" key="1">
    <source>
        <dbReference type="SAM" id="SignalP"/>
    </source>
</evidence>
<dbReference type="InterPro" id="IPR021782">
    <property type="entry name" value="DUF3347"/>
</dbReference>
<feature type="signal peptide" evidence="1">
    <location>
        <begin position="1"/>
        <end position="19"/>
    </location>
</feature>
<proteinExistence type="predicted"/>
<dbReference type="AlphaFoldDB" id="A0A173MBY4"/>
<name>A0A173MBY4_9BACT</name>
<evidence type="ECO:0000313" key="4">
    <source>
        <dbReference type="Proteomes" id="UP000186917"/>
    </source>
</evidence>
<gene>
    <name evidence="3" type="ORF">SAMN05421788_11338</name>
</gene>
<keyword evidence="4" id="KW-1185">Reference proteome</keyword>
<reference evidence="4" key="1">
    <citation type="submission" date="2017-01" db="EMBL/GenBank/DDBJ databases">
        <authorList>
            <person name="Varghese N."/>
            <person name="Submissions S."/>
        </authorList>
    </citation>
    <scope>NUCLEOTIDE SEQUENCE [LARGE SCALE GENOMIC DNA]</scope>
    <source>
        <strain evidence="4">DSM 21054</strain>
    </source>
</reference>
<dbReference type="STRING" id="477680.SAMN05421788_11338"/>
<dbReference type="OrthoDB" id="5513217at2"/>
<dbReference type="KEGG" id="fln:FLA_1015"/>
<sequence>MSNRVLLAFLLILSARLSAQTTHTPVEEAMKTYLSLKENLVASDSVNAASNAKLLSEAIGKLRIKKANALMLDTLSNVRNEAMEIAKNISETQSIKVQRKSLAALSVKCWYWLQHQPQPAFTIFEQRCPMTGEVWLSSEETIKNPYYPRNMLTCGEVINQTGEAKAPRTLL</sequence>
<feature type="chain" id="PRO_5030022719" evidence="1">
    <location>
        <begin position="20"/>
        <end position="171"/>
    </location>
</feature>
<dbReference type="RefSeq" id="WP_084206518.1">
    <property type="nucleotide sequence ID" value="NZ_AP017422.1"/>
</dbReference>
<dbReference type="Proteomes" id="UP000186917">
    <property type="component" value="Unassembled WGS sequence"/>
</dbReference>
<dbReference type="EMBL" id="FTOR01000013">
    <property type="protein sequence ID" value="SIT33659.1"/>
    <property type="molecule type" value="Genomic_DNA"/>
</dbReference>
<accession>A0A173MBY4</accession>
<evidence type="ECO:0000259" key="2">
    <source>
        <dbReference type="Pfam" id="PF11827"/>
    </source>
</evidence>
<evidence type="ECO:0000313" key="3">
    <source>
        <dbReference type="EMBL" id="SIT33659.1"/>
    </source>
</evidence>
<protein>
    <submittedName>
        <fullName evidence="3">Membrane fusion protein, Cu(I)/Ag(I) efflux system</fullName>
    </submittedName>
</protein>